<keyword evidence="3" id="KW-1185">Reference proteome</keyword>
<protein>
    <submittedName>
        <fullName evidence="2">Uncharacterized protein</fullName>
    </submittedName>
</protein>
<organism evidence="2 3">
    <name type="scientific">Luteolibacter yonseiensis</name>
    <dbReference type="NCBI Taxonomy" id="1144680"/>
    <lineage>
        <taxon>Bacteria</taxon>
        <taxon>Pseudomonadati</taxon>
        <taxon>Verrucomicrobiota</taxon>
        <taxon>Verrucomicrobiia</taxon>
        <taxon>Verrucomicrobiales</taxon>
        <taxon>Verrucomicrobiaceae</taxon>
        <taxon>Luteolibacter</taxon>
    </lineage>
</organism>
<comment type="caution">
    <text evidence="2">The sequence shown here is derived from an EMBL/GenBank/DDBJ whole genome shotgun (WGS) entry which is preliminary data.</text>
</comment>
<accession>A0A934R2N2</accession>
<dbReference type="AlphaFoldDB" id="A0A934R2N2"/>
<dbReference type="Proteomes" id="UP000600139">
    <property type="component" value="Unassembled WGS sequence"/>
</dbReference>
<feature type="region of interest" description="Disordered" evidence="1">
    <location>
        <begin position="44"/>
        <end position="65"/>
    </location>
</feature>
<evidence type="ECO:0000256" key="1">
    <source>
        <dbReference type="SAM" id="MobiDB-lite"/>
    </source>
</evidence>
<name>A0A934R2N2_9BACT</name>
<sequence length="437" mass="48037">MKTSISISVAILAFAAWLGHAGEQHIRTAREARARLLADMARAGIPADTGPNTSKAATKRPRDKERQDIRALAASLADCFRMPAGERASVADERLESLSALSPAEFIELIAALRSEKCPEDGLDTVFYSFSRIHPRGILEFLAKSPLELPDTGGVGNQNVINGSIFMWSREDPEAALEWYRRHKDKSPLFSSPEAKNFLLSGVSLKSPATAFRILGELGLPAGSVSQIMGSIRPESRLEGLAELRAFSKNRDPDGDDGLLRNGISSLARSISYQDFPDAEEWIHSAKLDPSELQAFVGGVEEDNLKDNRRWIEWIDRTLPEGAGDGKIRELFRGWAISDYRAAGEWLDAQPEGSTRNTSIQAYAEILSQGRPLDAEKWAMMLPPGERRDGTLRTIFQNWPETDDTSRAAARAFAEQHGIDIGEDGSEDGSEDESGDK</sequence>
<dbReference type="RefSeq" id="WP_200349105.1">
    <property type="nucleotide sequence ID" value="NZ_BAABHZ010000005.1"/>
</dbReference>
<evidence type="ECO:0000313" key="2">
    <source>
        <dbReference type="EMBL" id="MBK1814144.1"/>
    </source>
</evidence>
<evidence type="ECO:0000313" key="3">
    <source>
        <dbReference type="Proteomes" id="UP000600139"/>
    </source>
</evidence>
<feature type="region of interest" description="Disordered" evidence="1">
    <location>
        <begin position="416"/>
        <end position="437"/>
    </location>
</feature>
<feature type="compositionally biased region" description="Acidic residues" evidence="1">
    <location>
        <begin position="421"/>
        <end position="437"/>
    </location>
</feature>
<reference evidence="2" key="1">
    <citation type="submission" date="2021-01" db="EMBL/GenBank/DDBJ databases">
        <title>Modified the classification status of verrucomicrobia.</title>
        <authorList>
            <person name="Feng X."/>
        </authorList>
    </citation>
    <scope>NUCLEOTIDE SEQUENCE</scope>
    <source>
        <strain evidence="2">JCM 18052</strain>
    </source>
</reference>
<gene>
    <name evidence="2" type="ORF">JIN84_00790</name>
</gene>
<proteinExistence type="predicted"/>
<dbReference type="EMBL" id="JAENIK010000001">
    <property type="protein sequence ID" value="MBK1814144.1"/>
    <property type="molecule type" value="Genomic_DNA"/>
</dbReference>